<feature type="transmembrane region" description="Helical" evidence="13">
    <location>
        <begin position="53"/>
        <end position="71"/>
    </location>
</feature>
<comment type="catalytic activity">
    <reaction evidence="10">
        <text>Hydrolyzes the peptide bond -P2-(S-farnesyl or geranylgeranyl)C-P1'-P2'-P3'-COOH where P1' and P2' are amino acids with aliphatic sidechains and P3' is any C-terminal residue.</text>
        <dbReference type="EC" id="3.4.26.1"/>
    </reaction>
</comment>
<keyword evidence="7 13" id="KW-1133">Transmembrane helix</keyword>
<evidence type="ECO:0000256" key="3">
    <source>
        <dbReference type="ARBA" id="ARBA00022670"/>
    </source>
</evidence>
<organism evidence="15 16">
    <name type="scientific">Exaiptasia diaphana</name>
    <name type="common">Tropical sea anemone</name>
    <name type="synonym">Aiptasia pulchella</name>
    <dbReference type="NCBI Taxonomy" id="2652724"/>
    <lineage>
        <taxon>Eukaryota</taxon>
        <taxon>Metazoa</taxon>
        <taxon>Cnidaria</taxon>
        <taxon>Anthozoa</taxon>
        <taxon>Hexacorallia</taxon>
        <taxon>Actiniaria</taxon>
        <taxon>Aiptasiidae</taxon>
        <taxon>Exaiptasia</taxon>
    </lineage>
</organism>
<dbReference type="PANTHER" id="PTHR13046">
    <property type="entry name" value="PROTEASE U48 CAAX PRENYL PROTEASE RCE1"/>
    <property type="match status" value="1"/>
</dbReference>
<feature type="transmembrane region" description="Helical" evidence="13">
    <location>
        <begin position="201"/>
        <end position="225"/>
    </location>
</feature>
<sequence>MVDGVGPFVSFSEITTLRSFVACFIIAVSYVVSLYIYKSPLPRDHPKTIKQRFKSVFVVSLLAPLYVWFWSDSRSGALSVKFYSLWRWLGIHINNVIVASVLPLLLTMVLFLGPLVLLFINKEIQISDLSKSITSLSSVQIRNYIVAPLTEEFVYRACMLPLLIPSFGVQWSVIICPLFFGVAHVHHVIERLWVNGEKPKEVWFSALFQFGYTTIFGAYSAFLFVRTGNLAGPVICHSFCNFMGFPPLDEVPHSKYPYLISGSFVLGLVIFLCIAMPMTNPSWYNSIYYHEDGLFSMW</sequence>
<feature type="transmembrane region" description="Helical" evidence="13">
    <location>
        <begin position="170"/>
        <end position="189"/>
    </location>
</feature>
<dbReference type="GO" id="GO:0071586">
    <property type="term" value="P:CAAX-box protein processing"/>
    <property type="evidence" value="ECO:0007669"/>
    <property type="project" value="InterPro"/>
</dbReference>
<evidence type="ECO:0000256" key="9">
    <source>
        <dbReference type="ARBA" id="ARBA00032607"/>
    </source>
</evidence>
<protein>
    <recommendedName>
        <fullName evidence="12">CAAX prenyl protease 2</fullName>
        <ecNumber evidence="11">3.4.26.1</ecNumber>
    </recommendedName>
    <alternativeName>
        <fullName evidence="9">Farnesylated proteins-converting enzyme 2</fullName>
    </alternativeName>
</protein>
<evidence type="ECO:0000313" key="16">
    <source>
        <dbReference type="Proteomes" id="UP000887567"/>
    </source>
</evidence>
<evidence type="ECO:0000256" key="2">
    <source>
        <dbReference type="ARBA" id="ARBA00006897"/>
    </source>
</evidence>
<evidence type="ECO:0000256" key="8">
    <source>
        <dbReference type="ARBA" id="ARBA00023136"/>
    </source>
</evidence>
<evidence type="ECO:0000256" key="6">
    <source>
        <dbReference type="ARBA" id="ARBA00022824"/>
    </source>
</evidence>
<dbReference type="OrthoDB" id="271604at2759"/>
<keyword evidence="4 13" id="KW-0812">Transmembrane</keyword>
<dbReference type="EnsemblMetazoa" id="XM_021041135.2">
    <property type="protein sequence ID" value="XP_020896794.1"/>
    <property type="gene ID" value="LOC110235660"/>
</dbReference>
<keyword evidence="16" id="KW-1185">Reference proteome</keyword>
<proteinExistence type="inferred from homology"/>
<dbReference type="PANTHER" id="PTHR13046:SF0">
    <property type="entry name" value="CAAX PRENYL PROTEASE 2"/>
    <property type="match status" value="1"/>
</dbReference>
<dbReference type="OMA" id="HSFCNWC"/>
<feature type="domain" description="CAAX prenyl protease 2/Lysostaphin resistance protein A-like" evidence="14">
    <location>
        <begin position="141"/>
        <end position="243"/>
    </location>
</feature>
<evidence type="ECO:0000256" key="13">
    <source>
        <dbReference type="SAM" id="Phobius"/>
    </source>
</evidence>
<evidence type="ECO:0000256" key="5">
    <source>
        <dbReference type="ARBA" id="ARBA00022801"/>
    </source>
</evidence>
<dbReference type="GO" id="GO:0004222">
    <property type="term" value="F:metalloendopeptidase activity"/>
    <property type="evidence" value="ECO:0007669"/>
    <property type="project" value="InterPro"/>
</dbReference>
<evidence type="ECO:0000313" key="15">
    <source>
        <dbReference type="EnsemblMetazoa" id="XP_020896794.1"/>
    </source>
</evidence>
<evidence type="ECO:0000259" key="14">
    <source>
        <dbReference type="Pfam" id="PF02517"/>
    </source>
</evidence>
<keyword evidence="5" id="KW-0378">Hydrolase</keyword>
<dbReference type="Pfam" id="PF02517">
    <property type="entry name" value="Rce1-like"/>
    <property type="match status" value="1"/>
</dbReference>
<name>A0A913X046_EXADI</name>
<evidence type="ECO:0000256" key="10">
    <source>
        <dbReference type="ARBA" id="ARBA00047280"/>
    </source>
</evidence>
<dbReference type="Proteomes" id="UP000887567">
    <property type="component" value="Unplaced"/>
</dbReference>
<evidence type="ECO:0000256" key="7">
    <source>
        <dbReference type="ARBA" id="ARBA00022989"/>
    </source>
</evidence>
<dbReference type="GO" id="GO:0005789">
    <property type="term" value="C:endoplasmic reticulum membrane"/>
    <property type="evidence" value="ECO:0007669"/>
    <property type="project" value="UniProtKB-SubCell"/>
</dbReference>
<dbReference type="InterPro" id="IPR003675">
    <property type="entry name" value="Rce1/LyrA-like_dom"/>
</dbReference>
<dbReference type="KEGG" id="epa:110235660"/>
<comment type="subcellular location">
    <subcellularLocation>
        <location evidence="1">Endoplasmic reticulum membrane</location>
        <topology evidence="1">Multi-pass membrane protein</topology>
    </subcellularLocation>
</comment>
<keyword evidence="8 13" id="KW-0472">Membrane</keyword>
<accession>A0A913X046</accession>
<feature type="transmembrane region" description="Helical" evidence="13">
    <location>
        <begin position="17"/>
        <end position="37"/>
    </location>
</feature>
<dbReference type="EC" id="3.4.26.1" evidence="11"/>
<evidence type="ECO:0000256" key="4">
    <source>
        <dbReference type="ARBA" id="ARBA00022692"/>
    </source>
</evidence>
<dbReference type="RefSeq" id="XP_020896794.1">
    <property type="nucleotide sequence ID" value="XM_021041135.2"/>
</dbReference>
<feature type="transmembrane region" description="Helical" evidence="13">
    <location>
        <begin position="256"/>
        <end position="276"/>
    </location>
</feature>
<dbReference type="GeneID" id="110235660"/>
<comment type="similarity">
    <text evidence="2">Belongs to the peptidase U48 family.</text>
</comment>
<keyword evidence="3" id="KW-0645">Protease</keyword>
<dbReference type="AlphaFoldDB" id="A0A913X046"/>
<reference evidence="15" key="1">
    <citation type="submission" date="2022-11" db="UniProtKB">
        <authorList>
            <consortium name="EnsemblMetazoa"/>
        </authorList>
    </citation>
    <scope>IDENTIFICATION</scope>
</reference>
<evidence type="ECO:0000256" key="11">
    <source>
        <dbReference type="ARBA" id="ARBA00049729"/>
    </source>
</evidence>
<evidence type="ECO:0000256" key="12">
    <source>
        <dbReference type="ARBA" id="ARBA00049763"/>
    </source>
</evidence>
<keyword evidence="6" id="KW-0256">Endoplasmic reticulum</keyword>
<dbReference type="InterPro" id="IPR039731">
    <property type="entry name" value="Rce1"/>
</dbReference>
<evidence type="ECO:0000256" key="1">
    <source>
        <dbReference type="ARBA" id="ARBA00004477"/>
    </source>
</evidence>
<feature type="transmembrane region" description="Helical" evidence="13">
    <location>
        <begin position="91"/>
        <end position="120"/>
    </location>
</feature>